<keyword evidence="1 2" id="KW-0732">Signal</keyword>
<feature type="domain" description="Autotransporter" evidence="3">
    <location>
        <begin position="870"/>
        <end position="1146"/>
    </location>
</feature>
<sequence length="1146" mass="121551">MDMIKKIKPLRLAISSLLLLHPVPYALAAPAPINIPLGHLEDRLTINVGVNGGPAQKYIFDTGSDQFNTVLGQQDTSRLPNVNQAYEYLYGNDGWGGYWLQRKQITDLTYYTDDATPIPVATPDSNNKGYVIGQIEHLLLDHPQQTNQKPFKVIGDKTYYIDLAAEKNITTGKPTEEKHFYGTFGVGDFLFTDAKGNPNGGSPFSTITKTGFIVAGNDNANENGTTLSPGCAPCTILNLTPSLRAQFDTLVPWAPKREEGDITHFPNSGAPASSQHEGRFKYAFTLNINGQSSTVELPAEALSGAILFDTGNPTHATIDSKKFGDILEQHGVKFDKDGENNTSVTALTLQPVDANGQKVGSGITLQGGSDDRLVIDRDSSDTETWNITLGLGFFAQYSVMYDLQNQLTAFTPFVVNADNFSTDANGSGLHLNRVTRQMGNLMSAPAGDPSGDPNGGKGYLGLAGAISGAGDLTLMPDVVVNMTGMNTYTGVTRVNKGAVLYLTGPGSLARSASLENNGWFDITEHGNFNPLWGVPDSMNNVTLRSLSGNGVVTLGDRTLVLSQAKDNFSGRITDVDLGNPDGTHYKGGLTIAGGSQTLSGNNDYAGQTRIAKGAVLQLANTGTLASDVATDGLFIANGKAAGATVVRDGGLVGGSGHIGTLTANKGGSVAPGNSIGTLTIDNDLTLGNGSRYLAEIEAGYSDLLQVNGQATLNGGEIAVVPQAGQNLLASTSSAGNILAQRYTLLTAAQGITGQFGSADAGLFLSPDLAYQPTSLSLGLQRSATRFADVAVTANQRNLATAIERLPADNPVYQSLLIAPSAELARQAYRQLSGQIHADIASALVNNSRYVRDTLNGRLRQTQGAADSSDIKQDEDGAWVSLLGNWEHASGNDNATGFHDSTFGVLLGADNELADRWRLGLATGYTRTSLHGDGASADSDNYHLAVYAGKTYDNLNLRAGTAYTWHRIETSRGIGYYGQSDNAKARYNAGTGQIFAEAGYRLDNTWFNLEPFANLAWVNYRSDDMTENGGAAALKADSQSTSATLSTLGMRADKRWSTGKDSAVTLRGELGWQHQYNATEREVGLRFAGTDATFNTATVAASRDGMVMKAGAEINVTKSVAVSLNYTGLLSQNYQDNGMNAGVVWHF</sequence>
<dbReference type="InterPro" id="IPR011050">
    <property type="entry name" value="Pectin_lyase_fold/virulence"/>
</dbReference>
<keyword evidence="5" id="KW-1185">Reference proteome</keyword>
<dbReference type="Pfam" id="PF03797">
    <property type="entry name" value="Autotransporter"/>
    <property type="match status" value="1"/>
</dbReference>
<dbReference type="Pfam" id="PF12951">
    <property type="entry name" value="PATR"/>
    <property type="match status" value="2"/>
</dbReference>
<comment type="caution">
    <text evidence="4">The sequence shown here is derived from an EMBL/GenBank/DDBJ whole genome shotgun (WGS) entry which is preliminary data.</text>
</comment>
<dbReference type="SUPFAM" id="SSF51126">
    <property type="entry name" value="Pectin lyase-like"/>
    <property type="match status" value="1"/>
</dbReference>
<name>A0AA92X3R9_9GAMM</name>
<dbReference type="AlphaFoldDB" id="A0AA92X3R9"/>
<dbReference type="NCBIfam" id="TIGR01414">
    <property type="entry name" value="autotrans_barl"/>
    <property type="match status" value="1"/>
</dbReference>
<dbReference type="GO" id="GO:0019867">
    <property type="term" value="C:outer membrane"/>
    <property type="evidence" value="ECO:0007669"/>
    <property type="project" value="InterPro"/>
</dbReference>
<protein>
    <submittedName>
        <fullName evidence="4">Autotransporter outer membrane beta-barrel domain-containing protein</fullName>
    </submittedName>
</protein>
<dbReference type="InterPro" id="IPR005546">
    <property type="entry name" value="Autotransporte_beta"/>
</dbReference>
<dbReference type="InterPro" id="IPR006315">
    <property type="entry name" value="OM_autotransptr_brl_dom"/>
</dbReference>
<gene>
    <name evidence="4" type="ORF">D4100_10045</name>
</gene>
<proteinExistence type="predicted"/>
<dbReference type="SUPFAM" id="SSF103515">
    <property type="entry name" value="Autotransporter"/>
    <property type="match status" value="1"/>
</dbReference>
<dbReference type="EMBL" id="QYYG01000002">
    <property type="protein sequence ID" value="RJF55944.1"/>
    <property type="molecule type" value="Genomic_DNA"/>
</dbReference>
<dbReference type="InterPro" id="IPR013425">
    <property type="entry name" value="Autotrns_rpt"/>
</dbReference>
<dbReference type="PROSITE" id="PS51208">
    <property type="entry name" value="AUTOTRANSPORTER"/>
    <property type="match status" value="1"/>
</dbReference>
<evidence type="ECO:0000313" key="4">
    <source>
        <dbReference type="EMBL" id="RJF55944.1"/>
    </source>
</evidence>
<feature type="chain" id="PRO_5041658804" evidence="2">
    <location>
        <begin position="29"/>
        <end position="1146"/>
    </location>
</feature>
<organism evidence="4 5">
    <name type="scientific">Serratia inhibens</name>
    <dbReference type="NCBI Taxonomy" id="2338073"/>
    <lineage>
        <taxon>Bacteria</taxon>
        <taxon>Pseudomonadati</taxon>
        <taxon>Pseudomonadota</taxon>
        <taxon>Gammaproteobacteria</taxon>
        <taxon>Enterobacterales</taxon>
        <taxon>Yersiniaceae</taxon>
        <taxon>Serratia</taxon>
    </lineage>
</organism>
<evidence type="ECO:0000313" key="5">
    <source>
        <dbReference type="Proteomes" id="UP000284338"/>
    </source>
</evidence>
<evidence type="ECO:0000256" key="1">
    <source>
        <dbReference type="ARBA" id="ARBA00022729"/>
    </source>
</evidence>
<reference evidence="4 5" key="1">
    <citation type="submission" date="2018-09" db="EMBL/GenBank/DDBJ databases">
        <title>Draft genome of a novel serratia sp. strain with antifungal activity.</title>
        <authorList>
            <person name="Dichmann S.I."/>
            <person name="Park B.P."/>
            <person name="Pathiraja D."/>
            <person name="Choi I.-G."/>
            <person name="Stougaard P."/>
            <person name="Hennessy R.C."/>
        </authorList>
    </citation>
    <scope>NUCLEOTIDE SEQUENCE [LARGE SCALE GENOMIC DNA]</scope>
    <source>
        <strain evidence="4 5">S40</strain>
    </source>
</reference>
<accession>A0AA92X3R9</accession>
<dbReference type="SMART" id="SM00869">
    <property type="entry name" value="Autotransporter"/>
    <property type="match status" value="1"/>
</dbReference>
<evidence type="ECO:0000259" key="3">
    <source>
        <dbReference type="PROSITE" id="PS51208"/>
    </source>
</evidence>
<dbReference type="InterPro" id="IPR036709">
    <property type="entry name" value="Autotransporte_beta_dom_sf"/>
</dbReference>
<dbReference type="Gene3D" id="2.40.128.130">
    <property type="entry name" value="Autotransporter beta-domain"/>
    <property type="match status" value="1"/>
</dbReference>
<dbReference type="Proteomes" id="UP000284338">
    <property type="component" value="Unassembled WGS sequence"/>
</dbReference>
<feature type="signal peptide" evidence="2">
    <location>
        <begin position="1"/>
        <end position="28"/>
    </location>
</feature>
<evidence type="ECO:0000256" key="2">
    <source>
        <dbReference type="SAM" id="SignalP"/>
    </source>
</evidence>